<evidence type="ECO:0000313" key="3">
    <source>
        <dbReference type="Proteomes" id="UP001430356"/>
    </source>
</evidence>
<keyword evidence="3" id="KW-1185">Reference proteome</keyword>
<dbReference type="AlphaFoldDB" id="A0AAW0EK45"/>
<comment type="caution">
    <text evidence="2">The sequence shown here is derived from an EMBL/GenBank/DDBJ whole genome shotgun (WGS) entry which is preliminary data.</text>
</comment>
<feature type="compositionally biased region" description="Low complexity" evidence="1">
    <location>
        <begin position="269"/>
        <end position="287"/>
    </location>
</feature>
<organism evidence="2 3">
    <name type="scientific">Novymonas esmeraldas</name>
    <dbReference type="NCBI Taxonomy" id="1808958"/>
    <lineage>
        <taxon>Eukaryota</taxon>
        <taxon>Discoba</taxon>
        <taxon>Euglenozoa</taxon>
        <taxon>Kinetoplastea</taxon>
        <taxon>Metakinetoplastina</taxon>
        <taxon>Trypanosomatida</taxon>
        <taxon>Trypanosomatidae</taxon>
        <taxon>Novymonas</taxon>
    </lineage>
</organism>
<feature type="region of interest" description="Disordered" evidence="1">
    <location>
        <begin position="192"/>
        <end position="213"/>
    </location>
</feature>
<evidence type="ECO:0000256" key="1">
    <source>
        <dbReference type="SAM" id="MobiDB-lite"/>
    </source>
</evidence>
<gene>
    <name evidence="2" type="ORF">NESM_000361900</name>
</gene>
<accession>A0AAW0EK45</accession>
<dbReference type="Proteomes" id="UP001430356">
    <property type="component" value="Unassembled WGS sequence"/>
</dbReference>
<feature type="region of interest" description="Disordered" evidence="1">
    <location>
        <begin position="250"/>
        <end position="315"/>
    </location>
</feature>
<name>A0AAW0EK45_9TRYP</name>
<dbReference type="EMBL" id="JAECZO010000037">
    <property type="protein sequence ID" value="KAK7194453.1"/>
    <property type="molecule type" value="Genomic_DNA"/>
</dbReference>
<protein>
    <submittedName>
        <fullName evidence="2">Uncharacterized protein</fullName>
    </submittedName>
</protein>
<reference evidence="2 3" key="1">
    <citation type="journal article" date="2021" name="MBio">
        <title>A New Model Trypanosomatid, Novymonas esmeraldas: Genomic Perception of Its 'Candidatus Pandoraea novymonadis' Endosymbiont.</title>
        <authorList>
            <person name="Zakharova A."/>
            <person name="Saura A."/>
            <person name="Butenko A."/>
            <person name="Podesvova L."/>
            <person name="Warmusova S."/>
            <person name="Kostygov A.Y."/>
            <person name="Nenarokova A."/>
            <person name="Lukes J."/>
            <person name="Opperdoes F.R."/>
            <person name="Yurchenko V."/>
        </authorList>
    </citation>
    <scope>NUCLEOTIDE SEQUENCE [LARGE SCALE GENOMIC DNA]</scope>
    <source>
        <strain evidence="2 3">E262AT.01</strain>
    </source>
</reference>
<sequence length="315" mass="33300">MSVDALPPLLACATRATAKNAEPPAIEAALQELQQGLLGVEGPDTASTEALLERVCAARTLLARDTETSQNTLNTERLLLEAVVSLSELLLGAAAGQRVRTKVARRMEDVLLPILFLRTGLSPAQLRSHAVALAWSAFDRAENANGESVAKLRRLLASWRSTHGWDFACGDGAEASMQLTCAAAAAASRGVTESSSAQPDKSPASGAAPVQSAPPRVVLRDVSWNAVARRSATGGIPAYLLTKRRRCDSAHPRDAHTSAHTSVAEWSRPPAAALPPAHTPTVHPTTPCNIALDSPVKRRRRDITVDVPPSPDRPG</sequence>
<proteinExistence type="predicted"/>
<evidence type="ECO:0000313" key="2">
    <source>
        <dbReference type="EMBL" id="KAK7194453.1"/>
    </source>
</evidence>